<dbReference type="GO" id="GO:0140956">
    <property type="term" value="F:histone H3K79 trimethyltransferase activity"/>
    <property type="evidence" value="ECO:0007669"/>
    <property type="project" value="UniProtKB-EC"/>
</dbReference>
<dbReference type="Proteomes" id="UP001152797">
    <property type="component" value="Unassembled WGS sequence"/>
</dbReference>
<feature type="transmembrane region" description="Helical" evidence="8">
    <location>
        <begin position="697"/>
        <end position="719"/>
    </location>
</feature>
<evidence type="ECO:0000313" key="12">
    <source>
        <dbReference type="Proteomes" id="UP001152797"/>
    </source>
</evidence>
<evidence type="ECO:0000256" key="6">
    <source>
        <dbReference type="RuleBase" id="RU271113"/>
    </source>
</evidence>
<name>A0A9P1CYA7_9DINO</name>
<dbReference type="SUPFAM" id="SSF53335">
    <property type="entry name" value="S-adenosyl-L-methionine-dependent methyltransferases"/>
    <property type="match status" value="1"/>
</dbReference>
<feature type="transmembrane region" description="Helical" evidence="8">
    <location>
        <begin position="654"/>
        <end position="685"/>
    </location>
</feature>
<evidence type="ECO:0000313" key="11">
    <source>
        <dbReference type="EMBL" id="CAL4786440.1"/>
    </source>
</evidence>
<accession>A0A9P1CYA7</accession>
<dbReference type="InterPro" id="IPR029063">
    <property type="entry name" value="SAM-dependent_MTases_sf"/>
</dbReference>
<keyword evidence="8" id="KW-0812">Transmembrane</keyword>
<sequence>MHVARQDAKIKSLETALERQRQKVRLSEGALQRDKQQLEIDLAVLQTQLHHAQVGASGATDFSELRLQLAQVFAKHSSGFGTDSTEENIDRANLQYGEVTYGGMERLYEALELKKEDVFYDLGCGVGKLVLYVALRGTAQRSVGLEVGQRRFLLAEHARSSLEELEGKHRKSDENNEKATECRFQLADISRYRYLDPTVAVLTNLCMDMGVQSRTLNCLLRCPCFRRLVSITPLPHTRLPTKLGAASAEHVENQLLKGLDDASLLHGVSLTDCLSGWGKHFANSSAKSMYEIQKRDYGLSFQVSKIDHFLSHDWKTSRRRKISVMIVYFNARAATCAAALCAVFVGFCREAPWQDVEAATNYDTRSTDLTSLLPQATFVFFLCFWQRLRGLFRRPKTAFLDRLCIAQHDHALKTQGILGLASFLDHSEELTILWSSRYFTRLWCCFEVAAFLRESQTAKNRQVTLLPAATAEVMVSLIAGNLFAVAFRQIQFWAASEGLWPPQPRTPSGVSYFGVAAIVACCFIQYLLLGLWTEIQDVNRQLREFSVNASDCFCCANHHRHPETGRTLLCDRALVFDALKTWYGKGEEEEHLDKFDREVQTVLRKQIQAKLATNIILPHSTLFLVLCGTLSPWLCDSVVWMKNLWLQSTDPMLNFWRCVVAVARFYFIPFIMSSFQVLIVVQVTVKLGFLLMVRVRRLVAAVLVGNLATVLVMAISWAIERSASMMGEMGLSDFWPFLALAWLLLLWILLMCLHYC</sequence>
<dbReference type="GO" id="GO:0032259">
    <property type="term" value="P:methylation"/>
    <property type="evidence" value="ECO:0007669"/>
    <property type="project" value="UniProtKB-KW"/>
</dbReference>
<feature type="transmembrane region" description="Helical" evidence="8">
    <location>
        <begin position="510"/>
        <end position="533"/>
    </location>
</feature>
<keyword evidence="6" id="KW-0539">Nucleus</keyword>
<dbReference type="EC" id="2.1.1.360" evidence="1 6"/>
<dbReference type="OrthoDB" id="443402at2759"/>
<comment type="function">
    <text evidence="6">Histone methyltransferase that specifically trimethylates histone H3 to form H3K79me3. This methylation is required for telomere silencing and for the pachytene checkpoint during the meiotic cell cycle by allowing the recruitment of RAD9 to double strand breaks. Nucleosomes are preferred as substrate compared to free histone.</text>
</comment>
<feature type="transmembrane region" description="Helical" evidence="8">
    <location>
        <begin position="367"/>
        <end position="385"/>
    </location>
</feature>
<evidence type="ECO:0000259" key="9">
    <source>
        <dbReference type="PROSITE" id="PS51569"/>
    </source>
</evidence>
<proteinExistence type="inferred from homology"/>
<dbReference type="AlphaFoldDB" id="A0A9P1CYA7"/>
<keyword evidence="7" id="KW-0175">Coiled coil</keyword>
<evidence type="ECO:0000256" key="5">
    <source>
        <dbReference type="ARBA" id="ARBA00047770"/>
    </source>
</evidence>
<dbReference type="EMBL" id="CAMXCT010002587">
    <property type="protein sequence ID" value="CAI3999128.1"/>
    <property type="molecule type" value="Genomic_DNA"/>
</dbReference>
<feature type="transmembrane region" description="Helical" evidence="8">
    <location>
        <begin position="734"/>
        <end position="753"/>
    </location>
</feature>
<feature type="transmembrane region" description="Helical" evidence="8">
    <location>
        <begin position="463"/>
        <end position="490"/>
    </location>
</feature>
<comment type="subcellular location">
    <subcellularLocation>
        <location evidence="6">Nucleus</location>
    </subcellularLocation>
</comment>
<feature type="transmembrane region" description="Helical" evidence="8">
    <location>
        <begin position="325"/>
        <end position="347"/>
    </location>
</feature>
<dbReference type="PROSITE" id="PS51569">
    <property type="entry name" value="DOT1"/>
    <property type="match status" value="1"/>
</dbReference>
<keyword evidence="8" id="KW-1133">Transmembrane helix</keyword>
<evidence type="ECO:0000256" key="2">
    <source>
        <dbReference type="ARBA" id="ARBA00020987"/>
    </source>
</evidence>
<reference evidence="10" key="1">
    <citation type="submission" date="2022-10" db="EMBL/GenBank/DDBJ databases">
        <authorList>
            <person name="Chen Y."/>
            <person name="Dougan E. K."/>
            <person name="Chan C."/>
            <person name="Rhodes N."/>
            <person name="Thang M."/>
        </authorList>
    </citation>
    <scope>NUCLEOTIDE SEQUENCE</scope>
</reference>
<evidence type="ECO:0000256" key="3">
    <source>
        <dbReference type="ARBA" id="ARBA00022853"/>
    </source>
</evidence>
<comment type="similarity">
    <text evidence="6">Belongs to the class I-like SAM-binding methyltransferase superfamily. DOT1 family.</text>
</comment>
<keyword evidence="6" id="KW-0489">Methyltransferase</keyword>
<comment type="caution">
    <text evidence="10">The sequence shown here is derived from an EMBL/GenBank/DDBJ whole genome shotgun (WGS) entry which is preliminary data.</text>
</comment>
<dbReference type="EMBL" id="CAMXCT030002587">
    <property type="protein sequence ID" value="CAL4786440.1"/>
    <property type="molecule type" value="Genomic_DNA"/>
</dbReference>
<dbReference type="EMBL" id="CAMXCT020002587">
    <property type="protein sequence ID" value="CAL1152503.1"/>
    <property type="molecule type" value="Genomic_DNA"/>
</dbReference>
<dbReference type="GO" id="GO:0051726">
    <property type="term" value="P:regulation of cell cycle"/>
    <property type="evidence" value="ECO:0007669"/>
    <property type="project" value="InterPro"/>
</dbReference>
<feature type="coiled-coil region" evidence="7">
    <location>
        <begin position="3"/>
        <end position="48"/>
    </location>
</feature>
<dbReference type="InterPro" id="IPR030445">
    <property type="entry name" value="H3-K79_meTrfase"/>
</dbReference>
<dbReference type="PANTHER" id="PTHR21451">
    <property type="entry name" value="HISTONE H3 METHYLTRANSFERASE"/>
    <property type="match status" value="1"/>
</dbReference>
<feature type="domain" description="DOT1" evidence="9">
    <location>
        <begin position="1"/>
        <end position="295"/>
    </location>
</feature>
<dbReference type="Pfam" id="PF08123">
    <property type="entry name" value="DOT1"/>
    <property type="match status" value="1"/>
</dbReference>
<evidence type="ECO:0000256" key="7">
    <source>
        <dbReference type="SAM" id="Coils"/>
    </source>
</evidence>
<evidence type="ECO:0000256" key="8">
    <source>
        <dbReference type="SAM" id="Phobius"/>
    </source>
</evidence>
<dbReference type="GO" id="GO:0005634">
    <property type="term" value="C:nucleus"/>
    <property type="evidence" value="ECO:0007669"/>
    <property type="project" value="UniProtKB-SubCell"/>
</dbReference>
<protein>
    <recommendedName>
        <fullName evidence="2 6">Histone-lysine N-methyltransferase, H3 lysine-79 specific</fullName>
        <ecNumber evidence="1 6">2.1.1.360</ecNumber>
    </recommendedName>
    <alternativeName>
        <fullName evidence="4 6">Histone H3-K79 methyltransferase</fullName>
    </alternativeName>
</protein>
<gene>
    <name evidence="10" type="ORF">C1SCF055_LOCUS25371</name>
</gene>
<evidence type="ECO:0000313" key="10">
    <source>
        <dbReference type="EMBL" id="CAI3999128.1"/>
    </source>
</evidence>
<reference evidence="11 12" key="2">
    <citation type="submission" date="2024-05" db="EMBL/GenBank/DDBJ databases">
        <authorList>
            <person name="Chen Y."/>
            <person name="Shah S."/>
            <person name="Dougan E. K."/>
            <person name="Thang M."/>
            <person name="Chan C."/>
        </authorList>
    </citation>
    <scope>NUCLEOTIDE SEQUENCE [LARGE SCALE GENOMIC DNA]</scope>
</reference>
<keyword evidence="6" id="KW-0808">Transferase</keyword>
<dbReference type="InterPro" id="IPR025789">
    <property type="entry name" value="DOT1_dom"/>
</dbReference>
<comment type="miscellaneous">
    <text evidence="6">In contrast to other lysine histone methyltransferases, it does not contain a SET domain, suggesting the existence of another mechanism for methylation of lysine residues of histones.</text>
</comment>
<feature type="transmembrane region" description="Helical" evidence="8">
    <location>
        <begin position="611"/>
        <end position="634"/>
    </location>
</feature>
<evidence type="ECO:0000256" key="1">
    <source>
        <dbReference type="ARBA" id="ARBA00012190"/>
    </source>
</evidence>
<evidence type="ECO:0000256" key="4">
    <source>
        <dbReference type="ARBA" id="ARBA00029821"/>
    </source>
</evidence>
<organism evidence="10">
    <name type="scientific">Cladocopium goreaui</name>
    <dbReference type="NCBI Taxonomy" id="2562237"/>
    <lineage>
        <taxon>Eukaryota</taxon>
        <taxon>Sar</taxon>
        <taxon>Alveolata</taxon>
        <taxon>Dinophyceae</taxon>
        <taxon>Suessiales</taxon>
        <taxon>Symbiodiniaceae</taxon>
        <taxon>Cladocopium</taxon>
    </lineage>
</organism>
<keyword evidence="6" id="KW-0949">S-adenosyl-L-methionine</keyword>
<keyword evidence="3 6" id="KW-0156">Chromatin regulator</keyword>
<feature type="coiled-coil region" evidence="7">
    <location>
        <begin position="155"/>
        <end position="182"/>
    </location>
</feature>
<dbReference type="Gene3D" id="3.40.50.150">
    <property type="entry name" value="Vaccinia Virus protein VP39"/>
    <property type="match status" value="1"/>
</dbReference>
<keyword evidence="12" id="KW-1185">Reference proteome</keyword>
<comment type="catalytic activity">
    <reaction evidence="5 6">
        <text>L-lysyl(79)-[histone H3] + 3 S-adenosyl-L-methionine = N(6),N(6),N(6)-trimethyl-L-lysyl(79)-[histone H3] + 3 S-adenosyl-L-homocysteine + 3 H(+)</text>
        <dbReference type="Rhea" id="RHEA:60328"/>
        <dbReference type="Rhea" id="RHEA-COMP:15549"/>
        <dbReference type="Rhea" id="RHEA-COMP:15552"/>
        <dbReference type="ChEBI" id="CHEBI:15378"/>
        <dbReference type="ChEBI" id="CHEBI:29969"/>
        <dbReference type="ChEBI" id="CHEBI:57856"/>
        <dbReference type="ChEBI" id="CHEBI:59789"/>
        <dbReference type="ChEBI" id="CHEBI:61961"/>
        <dbReference type="EC" id="2.1.1.360"/>
    </reaction>
</comment>
<keyword evidence="8" id="KW-0472">Membrane</keyword>